<accession>A0A9D0Z624</accession>
<sequence>MGAIDFARCGMMIFLGLILIVIGIFNRKGNISTIHWYNRRKVSEADRPAYGKWMGLGTILCGAGLMAGGIFQYFAPEGIWSIPVVVGLVIGLGLMLYAQLKFNHGLF</sequence>
<protein>
    <recommendedName>
        <fullName evidence="4">DUF3784 domain-containing protein</fullName>
    </recommendedName>
</protein>
<evidence type="ECO:0000256" key="1">
    <source>
        <dbReference type="SAM" id="Phobius"/>
    </source>
</evidence>
<feature type="transmembrane region" description="Helical" evidence="1">
    <location>
        <begin position="53"/>
        <end position="74"/>
    </location>
</feature>
<evidence type="ECO:0000313" key="2">
    <source>
        <dbReference type="EMBL" id="HIQ69881.1"/>
    </source>
</evidence>
<dbReference type="InterPro" id="IPR017259">
    <property type="entry name" value="UCP037672"/>
</dbReference>
<reference evidence="2" key="1">
    <citation type="submission" date="2020-10" db="EMBL/GenBank/DDBJ databases">
        <authorList>
            <person name="Gilroy R."/>
        </authorList>
    </citation>
    <scope>NUCLEOTIDE SEQUENCE</scope>
    <source>
        <strain evidence="2">ChiSjej2B20-13462</strain>
    </source>
</reference>
<dbReference type="Proteomes" id="UP000886874">
    <property type="component" value="Unassembled WGS sequence"/>
</dbReference>
<dbReference type="AlphaFoldDB" id="A0A9D0Z624"/>
<feature type="transmembrane region" description="Helical" evidence="1">
    <location>
        <begin position="6"/>
        <end position="25"/>
    </location>
</feature>
<proteinExistence type="predicted"/>
<comment type="caution">
    <text evidence="2">The sequence shown here is derived from an EMBL/GenBank/DDBJ whole genome shotgun (WGS) entry which is preliminary data.</text>
</comment>
<reference evidence="2" key="2">
    <citation type="journal article" date="2021" name="PeerJ">
        <title>Extensive microbial diversity within the chicken gut microbiome revealed by metagenomics and culture.</title>
        <authorList>
            <person name="Gilroy R."/>
            <person name="Ravi A."/>
            <person name="Getino M."/>
            <person name="Pursley I."/>
            <person name="Horton D.L."/>
            <person name="Alikhan N.F."/>
            <person name="Baker D."/>
            <person name="Gharbi K."/>
            <person name="Hall N."/>
            <person name="Watson M."/>
            <person name="Adriaenssens E.M."/>
            <person name="Foster-Nyarko E."/>
            <person name="Jarju S."/>
            <person name="Secka A."/>
            <person name="Antonio M."/>
            <person name="Oren A."/>
            <person name="Chaudhuri R.R."/>
            <person name="La Ragione R."/>
            <person name="Hildebrand F."/>
            <person name="Pallen M.J."/>
        </authorList>
    </citation>
    <scope>NUCLEOTIDE SEQUENCE</scope>
    <source>
        <strain evidence="2">ChiSjej2B20-13462</strain>
    </source>
</reference>
<feature type="transmembrane region" description="Helical" evidence="1">
    <location>
        <begin position="80"/>
        <end position="98"/>
    </location>
</feature>
<dbReference type="EMBL" id="DVFN01000091">
    <property type="protein sequence ID" value="HIQ69881.1"/>
    <property type="molecule type" value="Genomic_DNA"/>
</dbReference>
<name>A0A9D0Z624_9FIRM</name>
<keyword evidence="1" id="KW-1133">Transmembrane helix</keyword>
<organism evidence="2 3">
    <name type="scientific">Candidatus Avoscillospira stercorigallinarum</name>
    <dbReference type="NCBI Taxonomy" id="2840708"/>
    <lineage>
        <taxon>Bacteria</taxon>
        <taxon>Bacillati</taxon>
        <taxon>Bacillota</taxon>
        <taxon>Clostridia</taxon>
        <taxon>Eubacteriales</taxon>
        <taxon>Oscillospiraceae</taxon>
        <taxon>Oscillospiraceae incertae sedis</taxon>
        <taxon>Candidatus Avoscillospira</taxon>
    </lineage>
</organism>
<keyword evidence="1" id="KW-0812">Transmembrane</keyword>
<dbReference type="Pfam" id="PF12650">
    <property type="entry name" value="DUF3784"/>
    <property type="match status" value="1"/>
</dbReference>
<keyword evidence="1" id="KW-0472">Membrane</keyword>
<evidence type="ECO:0008006" key="4">
    <source>
        <dbReference type="Google" id="ProtNLM"/>
    </source>
</evidence>
<gene>
    <name evidence="2" type="ORF">IAA67_06100</name>
</gene>
<evidence type="ECO:0000313" key="3">
    <source>
        <dbReference type="Proteomes" id="UP000886874"/>
    </source>
</evidence>